<dbReference type="GO" id="GO:0016740">
    <property type="term" value="F:transferase activity"/>
    <property type="evidence" value="ECO:0007669"/>
    <property type="project" value="UniProtKB-KW"/>
</dbReference>
<dbReference type="Gene3D" id="3.90.550.10">
    <property type="entry name" value="Spore Coat Polysaccharide Biosynthesis Protein SpsA, Chain A"/>
    <property type="match status" value="1"/>
</dbReference>
<accession>A0A3P3VXK3</accession>
<proteinExistence type="predicted"/>
<protein>
    <submittedName>
        <fullName evidence="2">Glycosyltransferase family 2 protein</fullName>
    </submittedName>
</protein>
<dbReference type="SUPFAM" id="SSF53448">
    <property type="entry name" value="Nucleotide-diphospho-sugar transferases"/>
    <property type="match status" value="1"/>
</dbReference>
<gene>
    <name evidence="2" type="ORF">EG850_07085</name>
</gene>
<dbReference type="EMBL" id="RQVS01000007">
    <property type="protein sequence ID" value="RRJ86778.1"/>
    <property type="molecule type" value="Genomic_DNA"/>
</dbReference>
<reference evidence="2 3" key="1">
    <citation type="submission" date="2018-11" db="EMBL/GenBank/DDBJ databases">
        <title>YIM 102482-1 draft genome.</title>
        <authorList>
            <person name="Li G."/>
            <person name="Jiang Y."/>
        </authorList>
    </citation>
    <scope>NUCLEOTIDE SEQUENCE [LARGE SCALE GENOMIC DNA]</scope>
    <source>
        <strain evidence="2 3">YIM 102482-1</strain>
    </source>
</reference>
<name>A0A3P3VXK3_9MICO</name>
<dbReference type="Pfam" id="PF13704">
    <property type="entry name" value="Glyco_tranf_2_4"/>
    <property type="match status" value="1"/>
</dbReference>
<sequence>MTGPKPIVMTLMVRDEVDVIAAMIEHHLAQGIDLIIATDNGSVDGTREVLADYAALGVVELHDDPRHEKQQAEVVTRMARRAYVEHGAEWVINADADEFWFASAGGTVAAALRNAPTSIESFDVPVHNLFGRPLESGSAIRSHVWRDERTESELNAVGLHAHPTQDCVHRGNALVEVVQGNHATSLPLTPAADVPESARLEVLHLPYRTWSRYQHRVETTAAAYSVSGRTPSPRHHGMRDARWHERGELDHVFVARHPVIDADGTTSTPGFVHDARLREELEQLLLNGARLPERLGESLADPVWMTDERELRKRFEAVGPWMVEAAEWRANTAYREADFYSAVLKREQADERIEQLDAELAATRAQAASASATVNDLNTYIARLLGNPAIRLTARVLTPRYGWHERKNKFLKVARSVVSRPRVLMQRLLRKG</sequence>
<keyword evidence="3" id="KW-1185">Reference proteome</keyword>
<evidence type="ECO:0000313" key="2">
    <source>
        <dbReference type="EMBL" id="RRJ86778.1"/>
    </source>
</evidence>
<evidence type="ECO:0000256" key="1">
    <source>
        <dbReference type="SAM" id="Coils"/>
    </source>
</evidence>
<feature type="coiled-coil region" evidence="1">
    <location>
        <begin position="346"/>
        <end position="373"/>
    </location>
</feature>
<dbReference type="Proteomes" id="UP000274391">
    <property type="component" value="Unassembled WGS sequence"/>
</dbReference>
<dbReference type="RefSeq" id="WP_124971958.1">
    <property type="nucleotide sequence ID" value="NZ_RQVS01000007.1"/>
</dbReference>
<evidence type="ECO:0000313" key="3">
    <source>
        <dbReference type="Proteomes" id="UP000274391"/>
    </source>
</evidence>
<dbReference type="OrthoDB" id="565316at2"/>
<dbReference type="AlphaFoldDB" id="A0A3P3VXK3"/>
<keyword evidence="2" id="KW-0808">Transferase</keyword>
<comment type="caution">
    <text evidence="2">The sequence shown here is derived from an EMBL/GenBank/DDBJ whole genome shotgun (WGS) entry which is preliminary data.</text>
</comment>
<organism evidence="2 3">
    <name type="scientific">Gulosibacter macacae</name>
    <dbReference type="NCBI Taxonomy" id="2488791"/>
    <lineage>
        <taxon>Bacteria</taxon>
        <taxon>Bacillati</taxon>
        <taxon>Actinomycetota</taxon>
        <taxon>Actinomycetes</taxon>
        <taxon>Micrococcales</taxon>
        <taxon>Microbacteriaceae</taxon>
        <taxon>Gulosibacter</taxon>
    </lineage>
</organism>
<keyword evidence="1" id="KW-0175">Coiled coil</keyword>
<dbReference type="CDD" id="cd00761">
    <property type="entry name" value="Glyco_tranf_GTA_type"/>
    <property type="match status" value="1"/>
</dbReference>
<dbReference type="InterPro" id="IPR029044">
    <property type="entry name" value="Nucleotide-diphossugar_trans"/>
</dbReference>